<evidence type="ECO:0000313" key="1">
    <source>
        <dbReference type="EMBL" id="MFA0813540.1"/>
    </source>
</evidence>
<dbReference type="EMBL" id="JBGMEK010000105">
    <property type="protein sequence ID" value="MFA0813540.1"/>
    <property type="molecule type" value="Genomic_DNA"/>
</dbReference>
<comment type="caution">
    <text evidence="1">The sequence shown here is derived from an EMBL/GenBank/DDBJ whole genome shotgun (WGS) entry which is preliminary data.</text>
</comment>
<proteinExistence type="predicted"/>
<evidence type="ECO:0000313" key="2">
    <source>
        <dbReference type="Proteomes" id="UP001569428"/>
    </source>
</evidence>
<dbReference type="RefSeq" id="WP_371841356.1">
    <property type="nucleotide sequence ID" value="NZ_JBGMEK010000105.1"/>
</dbReference>
<keyword evidence="2" id="KW-1185">Reference proteome</keyword>
<sequence length="73" mass="7832">MKENNKIIRLKDGPAPCRASVDKAKTVALYIAKRLGANSEQAKAAVCAAARGAKGEKPMQKSCYCAQRPTVRV</sequence>
<reference evidence="1 2" key="1">
    <citation type="submission" date="2024-08" db="EMBL/GenBank/DDBJ databases">
        <authorList>
            <person name="Ishaq N."/>
        </authorList>
    </citation>
    <scope>NUCLEOTIDE SEQUENCE [LARGE SCALE GENOMIC DNA]</scope>
    <source>
        <strain evidence="1 2">DSM 18651</strain>
    </source>
</reference>
<protein>
    <submittedName>
        <fullName evidence="1">Uncharacterized protein</fullName>
    </submittedName>
</protein>
<gene>
    <name evidence="1" type="ORF">ACCI49_21860</name>
</gene>
<dbReference type="Proteomes" id="UP001569428">
    <property type="component" value="Unassembled WGS sequence"/>
</dbReference>
<accession>A0ABV4P6B5</accession>
<name>A0ABV4P6B5_9GAMM</name>
<organism evidence="1 2">
    <name type="scientific">Microbulbifer epialgicus</name>
    <dbReference type="NCBI Taxonomy" id="393907"/>
    <lineage>
        <taxon>Bacteria</taxon>
        <taxon>Pseudomonadati</taxon>
        <taxon>Pseudomonadota</taxon>
        <taxon>Gammaproteobacteria</taxon>
        <taxon>Cellvibrionales</taxon>
        <taxon>Microbulbiferaceae</taxon>
        <taxon>Microbulbifer</taxon>
    </lineage>
</organism>